<comment type="caution">
    <text evidence="1">The sequence shown here is derived from an EMBL/GenBank/DDBJ whole genome shotgun (WGS) entry which is preliminary data.</text>
</comment>
<accession>A0AAE3LRH7</accession>
<dbReference type="EMBL" id="JAOTPL010000030">
    <property type="protein sequence ID" value="MCU7695460.1"/>
    <property type="molecule type" value="Genomic_DNA"/>
</dbReference>
<sequence length="181" mass="21068">MSNRHVYEIPFVGLKPGTHAFKYEITDKFFADYKPQDFSNCHAVVDVELEKNPSLMRLKFDISGTVDVMCDICGNTLKINLWDEFNIMVKMVETPDEMNETEDDPDIYYIGHQESHLHLSNWIYEFINLSIPNQRECDESERGGPQCNNEVLEKLRKMEEEAAKGNKSIWKDLDKLKGLDN</sequence>
<dbReference type="Proteomes" id="UP001209317">
    <property type="component" value="Unassembled WGS sequence"/>
</dbReference>
<proteinExistence type="predicted"/>
<evidence type="ECO:0000313" key="1">
    <source>
        <dbReference type="EMBL" id="MCU7695460.1"/>
    </source>
</evidence>
<organism evidence="1 2">
    <name type="scientific">Haoranjiania flava</name>
    <dbReference type="NCBI Taxonomy" id="1856322"/>
    <lineage>
        <taxon>Bacteria</taxon>
        <taxon>Pseudomonadati</taxon>
        <taxon>Bacteroidota</taxon>
        <taxon>Chitinophagia</taxon>
        <taxon>Chitinophagales</taxon>
        <taxon>Chitinophagaceae</taxon>
        <taxon>Haoranjiania</taxon>
    </lineage>
</organism>
<dbReference type="RefSeq" id="WP_263038947.1">
    <property type="nucleotide sequence ID" value="NZ_JAOTPL010000030.1"/>
</dbReference>
<name>A0AAE3LRH7_9BACT</name>
<gene>
    <name evidence="1" type="ORF">OD355_13120</name>
</gene>
<keyword evidence="2" id="KW-1185">Reference proteome</keyword>
<protein>
    <submittedName>
        <fullName evidence="1">DUF177 domain-containing protein</fullName>
    </submittedName>
</protein>
<evidence type="ECO:0000313" key="2">
    <source>
        <dbReference type="Proteomes" id="UP001209317"/>
    </source>
</evidence>
<reference evidence="1" key="1">
    <citation type="submission" date="2022-10" db="EMBL/GenBank/DDBJ databases">
        <authorList>
            <person name="Kim H.S."/>
            <person name="Kim J.-S."/>
            <person name="Suh M.K."/>
            <person name="Eom M.K."/>
            <person name="Lee J.-S."/>
        </authorList>
    </citation>
    <scope>NUCLEOTIDE SEQUENCE</scope>
    <source>
        <strain evidence="1">LIP-5</strain>
    </source>
</reference>
<dbReference type="Pfam" id="PF02620">
    <property type="entry name" value="YceD"/>
    <property type="match status" value="1"/>
</dbReference>
<dbReference type="InterPro" id="IPR003772">
    <property type="entry name" value="YceD"/>
</dbReference>
<dbReference type="AlphaFoldDB" id="A0AAE3LRH7"/>